<dbReference type="SUPFAM" id="SSF56784">
    <property type="entry name" value="HAD-like"/>
    <property type="match status" value="1"/>
</dbReference>
<feature type="binding site" evidence="4">
    <location>
        <position position="170"/>
    </location>
    <ligand>
        <name>Mg(2+)</name>
        <dbReference type="ChEBI" id="CHEBI:18420"/>
    </ligand>
</feature>
<protein>
    <submittedName>
        <fullName evidence="6">Beta-phosphoglucomutase</fullName>
    </submittedName>
</protein>
<evidence type="ECO:0000256" key="3">
    <source>
        <dbReference type="PIRSR" id="PIRSR610972-2"/>
    </source>
</evidence>
<feature type="binding site" evidence="4">
    <location>
        <position position="9"/>
    </location>
    <ligand>
        <name>Mg(2+)</name>
        <dbReference type="ChEBI" id="CHEBI:18420"/>
    </ligand>
</feature>
<evidence type="ECO:0000256" key="1">
    <source>
        <dbReference type="ARBA" id="ARBA00006171"/>
    </source>
</evidence>
<feature type="site" description="Important for catalytic activity and assists the phosphoryl transfer reaction to Asp8 by balancing charge and orienting the reacting groups" evidence="5">
    <location>
        <position position="145"/>
    </location>
</feature>
<dbReference type="Proteomes" id="UP000199452">
    <property type="component" value="Unassembled WGS sequence"/>
</dbReference>
<dbReference type="EMBL" id="FMYP01000013">
    <property type="protein sequence ID" value="SDB97673.1"/>
    <property type="molecule type" value="Genomic_DNA"/>
</dbReference>
<feature type="binding site" evidence="3">
    <location>
        <begin position="9"/>
        <end position="11"/>
    </location>
    <ligand>
        <name>substrate</name>
    </ligand>
</feature>
<keyword evidence="4" id="KW-0479">Metal-binding</keyword>
<dbReference type="CDD" id="cd02598">
    <property type="entry name" value="HAD_BPGM"/>
    <property type="match status" value="1"/>
</dbReference>
<dbReference type="SFLD" id="SFLDG01129">
    <property type="entry name" value="C1.5:_HAD__Beta-PGM__Phosphata"/>
    <property type="match status" value="1"/>
</dbReference>
<dbReference type="PRINTS" id="PR00413">
    <property type="entry name" value="HADHALOGNASE"/>
</dbReference>
<feature type="active site" description="Nucleophile" evidence="2">
    <location>
        <position position="9"/>
    </location>
</feature>
<proteinExistence type="inferred from homology"/>
<dbReference type="NCBIfam" id="TIGR02009">
    <property type="entry name" value="PGMB-YQAB-SF"/>
    <property type="match status" value="1"/>
</dbReference>
<dbReference type="InterPro" id="IPR036412">
    <property type="entry name" value="HAD-like_sf"/>
</dbReference>
<dbReference type="GO" id="GO:0000287">
    <property type="term" value="F:magnesium ion binding"/>
    <property type="evidence" value="ECO:0007669"/>
    <property type="project" value="InterPro"/>
</dbReference>
<name>A0A1G6HU34_9BACT</name>
<dbReference type="RefSeq" id="WP_092436568.1">
    <property type="nucleotide sequence ID" value="NZ_FMYP01000013.1"/>
</dbReference>
<feature type="active site" description="Proton donor/acceptor" evidence="2">
    <location>
        <position position="11"/>
    </location>
</feature>
<gene>
    <name evidence="6" type="ORF">SAMN05216323_101324</name>
</gene>
<keyword evidence="4" id="KW-0460">Magnesium</keyword>
<evidence type="ECO:0000313" key="6">
    <source>
        <dbReference type="EMBL" id="SDB97673.1"/>
    </source>
</evidence>
<evidence type="ECO:0000256" key="2">
    <source>
        <dbReference type="PIRSR" id="PIRSR610972-1"/>
    </source>
</evidence>
<dbReference type="Gene3D" id="1.10.150.240">
    <property type="entry name" value="Putative phosphatase, domain 2"/>
    <property type="match status" value="1"/>
</dbReference>
<feature type="site" description="Important for catalytic activity and assists the phosphoryl transfer reaction to Asp8 by balancing charge and orienting the reacting groups" evidence="5">
    <location>
        <position position="114"/>
    </location>
</feature>
<evidence type="ECO:0000256" key="5">
    <source>
        <dbReference type="PIRSR" id="PIRSR610972-4"/>
    </source>
</evidence>
<keyword evidence="7" id="KW-1185">Reference proteome</keyword>
<feature type="binding site" evidence="4">
    <location>
        <position position="169"/>
    </location>
    <ligand>
        <name>Mg(2+)</name>
        <dbReference type="ChEBI" id="CHEBI:18420"/>
    </ligand>
</feature>
<comment type="cofactor">
    <cofactor evidence="4">
        <name>Mg(2+)</name>
        <dbReference type="ChEBI" id="CHEBI:18420"/>
    </cofactor>
    <text evidence="4">Binds 2 magnesium ions per subunit.</text>
</comment>
<dbReference type="GO" id="GO:0005975">
    <property type="term" value="P:carbohydrate metabolic process"/>
    <property type="evidence" value="ECO:0007669"/>
    <property type="project" value="InterPro"/>
</dbReference>
<organism evidence="6 7">
    <name type="scientific">Williamwhitmania taraxaci</name>
    <dbReference type="NCBI Taxonomy" id="1640674"/>
    <lineage>
        <taxon>Bacteria</taxon>
        <taxon>Pseudomonadati</taxon>
        <taxon>Bacteroidota</taxon>
        <taxon>Bacteroidia</taxon>
        <taxon>Bacteroidales</taxon>
        <taxon>Williamwhitmaniaceae</taxon>
        <taxon>Williamwhitmania</taxon>
    </lineage>
</organism>
<dbReference type="GO" id="GO:0008801">
    <property type="term" value="F:beta-phosphoglucomutase activity"/>
    <property type="evidence" value="ECO:0007669"/>
    <property type="project" value="InterPro"/>
</dbReference>
<dbReference type="SFLD" id="SFLDG01135">
    <property type="entry name" value="C1.5.6:_HAD__Beta-PGM__Phospha"/>
    <property type="match status" value="1"/>
</dbReference>
<dbReference type="STRING" id="1640674.SAMN05216323_101324"/>
<dbReference type="NCBIfam" id="TIGR01509">
    <property type="entry name" value="HAD-SF-IA-v3"/>
    <property type="match status" value="1"/>
</dbReference>
<reference evidence="6 7" key="1">
    <citation type="submission" date="2016-09" db="EMBL/GenBank/DDBJ databases">
        <authorList>
            <person name="Capua I."/>
            <person name="De Benedictis P."/>
            <person name="Joannis T."/>
            <person name="Lombin L.H."/>
            <person name="Cattoli G."/>
        </authorList>
    </citation>
    <scope>NUCLEOTIDE SEQUENCE [LARGE SCALE GENOMIC DNA]</scope>
    <source>
        <strain evidence="6 7">A7P-90m</strain>
    </source>
</reference>
<feature type="binding site" evidence="3">
    <location>
        <position position="52"/>
    </location>
    <ligand>
        <name>substrate</name>
    </ligand>
</feature>
<feature type="binding site" evidence="3">
    <location>
        <position position="25"/>
    </location>
    <ligand>
        <name>substrate</name>
    </ligand>
</feature>
<dbReference type="OrthoDB" id="9797743at2"/>
<dbReference type="PANTHER" id="PTHR18901:SF38">
    <property type="entry name" value="PSEUDOURIDINE-5'-PHOSPHATASE"/>
    <property type="match status" value="1"/>
</dbReference>
<sequence length="214" mass="23617">MIIKACIFDLDGVIVDTAKYHYLAWNRLANELGFEFSIEHNERLKGVSRMTSLDILLEVGGLTYSNAEKVVMAARKNEWYLEYIYKMTPDEILPGVISFLTMLREKGIKISLGSASKNAMLILERVQLQSFFDAVIDGNKALKAKPDPQVFLLAAQELNENPTNCVVFEDAAAGIEAALAAGMKCIGIGSPEILGRADKVVPGFENANIELIKF</sequence>
<evidence type="ECO:0000313" key="7">
    <source>
        <dbReference type="Proteomes" id="UP000199452"/>
    </source>
</evidence>
<evidence type="ECO:0000256" key="4">
    <source>
        <dbReference type="PIRSR" id="PIRSR610972-3"/>
    </source>
</evidence>
<dbReference type="NCBIfam" id="TIGR01990">
    <property type="entry name" value="bPGM"/>
    <property type="match status" value="1"/>
</dbReference>
<comment type="similarity">
    <text evidence="1">Belongs to the HAD-like hydrolase superfamily. CbbY/CbbZ/Gph/YieH family.</text>
</comment>
<feature type="binding site" evidence="3">
    <location>
        <begin position="44"/>
        <end position="49"/>
    </location>
    <ligand>
        <name>substrate</name>
    </ligand>
</feature>
<feature type="binding site" evidence="4">
    <location>
        <position position="11"/>
    </location>
    <ligand>
        <name>Mg(2+)</name>
        <dbReference type="ChEBI" id="CHEBI:18420"/>
    </ligand>
</feature>
<dbReference type="Pfam" id="PF00702">
    <property type="entry name" value="Hydrolase"/>
    <property type="match status" value="1"/>
</dbReference>
<dbReference type="AlphaFoldDB" id="A0A1G6HU34"/>
<dbReference type="InterPro" id="IPR023198">
    <property type="entry name" value="PGP-like_dom2"/>
</dbReference>
<dbReference type="InterPro" id="IPR010976">
    <property type="entry name" value="B-phosphoglucomutase_hydrolase"/>
</dbReference>
<dbReference type="PANTHER" id="PTHR18901">
    <property type="entry name" value="2-DEOXYGLUCOSE-6-PHOSPHATE PHOSPHATASE 2"/>
    <property type="match status" value="1"/>
</dbReference>
<dbReference type="InterPro" id="IPR023214">
    <property type="entry name" value="HAD_sf"/>
</dbReference>
<dbReference type="Gene3D" id="3.40.50.1000">
    <property type="entry name" value="HAD superfamily/HAD-like"/>
    <property type="match status" value="1"/>
</dbReference>
<dbReference type="SFLD" id="SFLDS00003">
    <property type="entry name" value="Haloacid_Dehalogenase"/>
    <property type="match status" value="1"/>
</dbReference>
<dbReference type="InterPro" id="IPR010972">
    <property type="entry name" value="Beta-PGM"/>
</dbReference>
<dbReference type="InterPro" id="IPR006439">
    <property type="entry name" value="HAD-SF_hydro_IA"/>
</dbReference>
<accession>A0A1G6HU34</accession>
<feature type="binding site" evidence="3">
    <location>
        <position position="145"/>
    </location>
    <ligand>
        <name>substrate</name>
    </ligand>
</feature>
<feature type="binding site" evidence="3">
    <location>
        <begin position="114"/>
        <end position="118"/>
    </location>
    <ligand>
        <name>substrate</name>
    </ligand>
</feature>
<feature type="binding site" evidence="3">
    <location>
        <position position="76"/>
    </location>
    <ligand>
        <name>substrate</name>
    </ligand>
</feature>